<dbReference type="Proteomes" id="UP000001695">
    <property type="component" value="Chromosome"/>
</dbReference>
<evidence type="ECO:0000313" key="4">
    <source>
        <dbReference type="EMBL" id="ACB93932.1"/>
    </source>
</evidence>
<evidence type="ECO:0000259" key="3">
    <source>
        <dbReference type="PROSITE" id="PS51866"/>
    </source>
</evidence>
<gene>
    <name evidence="4" type="ordered locus">Bind_0278</name>
</gene>
<dbReference type="InterPro" id="IPR008995">
    <property type="entry name" value="Mo/tungstate-bd_C_term_dom"/>
</dbReference>
<keyword evidence="1 2" id="KW-0500">Molybdenum</keyword>
<dbReference type="InterPro" id="IPR004606">
    <property type="entry name" value="Mop_domain"/>
</dbReference>
<dbReference type="eggNOG" id="COG3585">
    <property type="taxonomic scope" value="Bacteria"/>
</dbReference>
<organism evidence="4 5">
    <name type="scientific">Beijerinckia indica subsp. indica (strain ATCC 9039 / DSM 1715 / NCIMB 8712)</name>
    <dbReference type="NCBI Taxonomy" id="395963"/>
    <lineage>
        <taxon>Bacteria</taxon>
        <taxon>Pseudomonadati</taxon>
        <taxon>Pseudomonadota</taxon>
        <taxon>Alphaproteobacteria</taxon>
        <taxon>Hyphomicrobiales</taxon>
        <taxon>Beijerinckiaceae</taxon>
        <taxon>Beijerinckia</taxon>
    </lineage>
</organism>
<dbReference type="Pfam" id="PF03459">
    <property type="entry name" value="TOBE"/>
    <property type="match status" value="1"/>
</dbReference>
<dbReference type="EMBL" id="CP001016">
    <property type="protein sequence ID" value="ACB93932.1"/>
    <property type="molecule type" value="Genomic_DNA"/>
</dbReference>
<dbReference type="SUPFAM" id="SSF50331">
    <property type="entry name" value="MOP-like"/>
    <property type="match status" value="1"/>
</dbReference>
<dbReference type="STRING" id="395963.Bind_0278"/>
<evidence type="ECO:0000256" key="2">
    <source>
        <dbReference type="PROSITE-ProRule" id="PRU01213"/>
    </source>
</evidence>
<name>B2ID75_BEII9</name>
<dbReference type="KEGG" id="bid:Bind_0278"/>
<reference evidence="4 5" key="2">
    <citation type="journal article" date="2010" name="J. Bacteriol.">
        <title>Complete genome sequence of Beijerinckia indica subsp. indica.</title>
        <authorList>
            <person name="Tamas I."/>
            <person name="Dedysh S.N."/>
            <person name="Liesack W."/>
            <person name="Stott M.B."/>
            <person name="Alam M."/>
            <person name="Murrell J.C."/>
            <person name="Dunfield P.F."/>
        </authorList>
    </citation>
    <scope>NUCLEOTIDE SEQUENCE [LARGE SCALE GENOMIC DNA]</scope>
    <source>
        <strain evidence="5">ATCC 9039 / DSM 1715 / NCIMB 8712</strain>
    </source>
</reference>
<dbReference type="GO" id="GO:0015689">
    <property type="term" value="P:molybdate ion transport"/>
    <property type="evidence" value="ECO:0007669"/>
    <property type="project" value="InterPro"/>
</dbReference>
<sequence>MSKISACNVLDGTVAAIHQGPTTSHVEITVQGIKLIASMTNESVKALNLKEGMPAHAVINPNDVLLLVD</sequence>
<dbReference type="AlphaFoldDB" id="B2ID75"/>
<dbReference type="InterPro" id="IPR005116">
    <property type="entry name" value="Transp-assoc_OB_typ1"/>
</dbReference>
<evidence type="ECO:0000313" key="5">
    <source>
        <dbReference type="Proteomes" id="UP000001695"/>
    </source>
</evidence>
<feature type="domain" description="Mop" evidence="3">
    <location>
        <begin position="3"/>
        <end position="68"/>
    </location>
</feature>
<dbReference type="Gene3D" id="2.40.50.100">
    <property type="match status" value="1"/>
</dbReference>
<dbReference type="HOGENOM" id="CLU_118993_1_1_5"/>
<keyword evidence="5" id="KW-1185">Reference proteome</keyword>
<reference evidence="5" key="1">
    <citation type="submission" date="2008-03" db="EMBL/GenBank/DDBJ databases">
        <title>Complete sequence of chromosome of Beijerinckia indica subsp. indica ATCC 9039.</title>
        <authorList>
            <consortium name="US DOE Joint Genome Institute"/>
            <person name="Copeland A."/>
            <person name="Lucas S."/>
            <person name="Lapidus A."/>
            <person name="Glavina del Rio T."/>
            <person name="Dalin E."/>
            <person name="Tice H."/>
            <person name="Bruce D."/>
            <person name="Goodwin L."/>
            <person name="Pitluck S."/>
            <person name="LaButti K."/>
            <person name="Schmutz J."/>
            <person name="Larimer F."/>
            <person name="Land M."/>
            <person name="Hauser L."/>
            <person name="Kyrpides N."/>
            <person name="Mikhailova N."/>
            <person name="Dunfield P.F."/>
            <person name="Dedysh S.N."/>
            <person name="Liesack W."/>
            <person name="Saw J.H."/>
            <person name="Alam M."/>
            <person name="Chen Y."/>
            <person name="Murrell J.C."/>
            <person name="Richardson P."/>
        </authorList>
    </citation>
    <scope>NUCLEOTIDE SEQUENCE [LARGE SCALE GENOMIC DNA]</scope>
    <source>
        <strain evidence="5">ATCC 9039 / DSM 1715 / NCIMB 8712</strain>
    </source>
</reference>
<dbReference type="RefSeq" id="WP_012383290.1">
    <property type="nucleotide sequence ID" value="NC_010581.1"/>
</dbReference>
<evidence type="ECO:0000256" key="1">
    <source>
        <dbReference type="ARBA" id="ARBA00022505"/>
    </source>
</evidence>
<accession>B2ID75</accession>
<dbReference type="PROSITE" id="PS51866">
    <property type="entry name" value="MOP"/>
    <property type="match status" value="1"/>
</dbReference>
<proteinExistence type="predicted"/>
<protein>
    <submittedName>
        <fullName evidence="4">TOBE domain protein</fullName>
    </submittedName>
</protein>
<dbReference type="OrthoDB" id="122515at2"/>